<dbReference type="PANTHER" id="PTHR43364">
    <property type="entry name" value="NADH-SPECIFIC METHYLGLYOXAL REDUCTASE-RELATED"/>
    <property type="match status" value="1"/>
</dbReference>
<evidence type="ECO:0000256" key="1">
    <source>
        <dbReference type="ARBA" id="ARBA00023002"/>
    </source>
</evidence>
<sequence length="339" mass="37439">MSELCLGTMTFGEDWQFGADKDTSCDMLRAFCEVGGNFIDTADVYTMGSSERYLGEFINHDRDFFVVSSKYSLSTRHDDPNGGGNSRKNMRRAVEASLQRLQTDHLDVFWLHAWDGGTPLEEIMRGLDDLVSAGKVLYIGVSDTPAWVVSRANMMAELRGWSQFIGLQAEYNLAARTPERDLLPMAEALNLGVLAWAPLAGGVLTGKYVAAEEGVSVEDSLRGVRMNGHRLGEQQLAVARTLVEVAREVEVAPAPVALAWLRQRPTPVIPIVAGRTLDQLKQNLDCLSVTLSEDQLERLDRVSAVPLGFPHEFLQSNPLRRALFGYCDELIDPPAGLRT</sequence>
<dbReference type="SUPFAM" id="SSF51430">
    <property type="entry name" value="NAD(P)-linked oxidoreductase"/>
    <property type="match status" value="1"/>
</dbReference>
<dbReference type="AlphaFoldDB" id="A0A8J7Q2N1"/>
<comment type="caution">
    <text evidence="3">The sequence shown here is derived from an EMBL/GenBank/DDBJ whole genome shotgun (WGS) entry which is preliminary data.</text>
</comment>
<dbReference type="Proteomes" id="UP000664417">
    <property type="component" value="Unassembled WGS sequence"/>
</dbReference>
<dbReference type="EMBL" id="JAFREP010000011">
    <property type="protein sequence ID" value="MBO1319432.1"/>
    <property type="molecule type" value="Genomic_DNA"/>
</dbReference>
<reference evidence="3" key="1">
    <citation type="submission" date="2021-03" db="EMBL/GenBank/DDBJ databases">
        <authorList>
            <person name="Wang G."/>
        </authorList>
    </citation>
    <scope>NUCLEOTIDE SEQUENCE</scope>
    <source>
        <strain evidence="3">KCTC 12899</strain>
    </source>
</reference>
<accession>A0A8J7Q2N1</accession>
<evidence type="ECO:0000313" key="3">
    <source>
        <dbReference type="EMBL" id="MBO1319432.1"/>
    </source>
</evidence>
<dbReference type="CDD" id="cd19080">
    <property type="entry name" value="AKR_AKR9A_9B"/>
    <property type="match status" value="1"/>
</dbReference>
<protein>
    <submittedName>
        <fullName evidence="3">Aldo/keto reductase</fullName>
    </submittedName>
</protein>
<dbReference type="InterPro" id="IPR023210">
    <property type="entry name" value="NADP_OxRdtase_dom"/>
</dbReference>
<dbReference type="PANTHER" id="PTHR43364:SF4">
    <property type="entry name" value="NAD(P)-LINKED OXIDOREDUCTASE SUPERFAMILY PROTEIN"/>
    <property type="match status" value="1"/>
</dbReference>
<dbReference type="GO" id="GO:0016491">
    <property type="term" value="F:oxidoreductase activity"/>
    <property type="evidence" value="ECO:0007669"/>
    <property type="project" value="UniProtKB-KW"/>
</dbReference>
<name>A0A8J7Q2N1_9BACT</name>
<proteinExistence type="predicted"/>
<organism evidence="3 4">
    <name type="scientific">Acanthopleuribacter pedis</name>
    <dbReference type="NCBI Taxonomy" id="442870"/>
    <lineage>
        <taxon>Bacteria</taxon>
        <taxon>Pseudomonadati</taxon>
        <taxon>Acidobacteriota</taxon>
        <taxon>Holophagae</taxon>
        <taxon>Acanthopleuribacterales</taxon>
        <taxon>Acanthopleuribacteraceae</taxon>
        <taxon>Acanthopleuribacter</taxon>
    </lineage>
</organism>
<dbReference type="Pfam" id="PF00248">
    <property type="entry name" value="Aldo_ket_red"/>
    <property type="match status" value="1"/>
</dbReference>
<dbReference type="InterPro" id="IPR050523">
    <property type="entry name" value="AKR_Detox_Biosynth"/>
</dbReference>
<dbReference type="GO" id="GO:0005829">
    <property type="term" value="C:cytosol"/>
    <property type="evidence" value="ECO:0007669"/>
    <property type="project" value="TreeGrafter"/>
</dbReference>
<keyword evidence="4" id="KW-1185">Reference proteome</keyword>
<keyword evidence="1" id="KW-0560">Oxidoreductase</keyword>
<dbReference type="Gene3D" id="3.20.20.100">
    <property type="entry name" value="NADP-dependent oxidoreductase domain"/>
    <property type="match status" value="1"/>
</dbReference>
<feature type="domain" description="NADP-dependent oxidoreductase" evidence="2">
    <location>
        <begin position="3"/>
        <end position="302"/>
    </location>
</feature>
<evidence type="ECO:0000259" key="2">
    <source>
        <dbReference type="Pfam" id="PF00248"/>
    </source>
</evidence>
<evidence type="ECO:0000313" key="4">
    <source>
        <dbReference type="Proteomes" id="UP000664417"/>
    </source>
</evidence>
<dbReference type="InterPro" id="IPR036812">
    <property type="entry name" value="NAD(P)_OxRdtase_dom_sf"/>
</dbReference>
<gene>
    <name evidence="3" type="ORF">J3U88_13240</name>
</gene>